<dbReference type="Gene3D" id="1.25.40.120">
    <property type="entry name" value="Protein prenylyltransferase"/>
    <property type="match status" value="1"/>
</dbReference>
<reference evidence="10" key="1">
    <citation type="submission" date="2020-05" db="EMBL/GenBank/DDBJ databases">
        <title>Mycena genomes resolve the evolution of fungal bioluminescence.</title>
        <authorList>
            <person name="Tsai I.J."/>
        </authorList>
    </citation>
    <scope>NUCLEOTIDE SEQUENCE</scope>
    <source>
        <strain evidence="10">171206Taipei</strain>
    </source>
</reference>
<keyword evidence="11" id="KW-1185">Reference proteome</keyword>
<protein>
    <recommendedName>
        <fullName evidence="3 9">Geranylgeranyl transferase type-2 subunit alpha</fullName>
        <ecNumber evidence="2 9">2.5.1.60</ecNumber>
    </recommendedName>
    <alternativeName>
        <fullName evidence="7 9">Geranylgeranyl transferase type II subunit alpha</fullName>
    </alternativeName>
</protein>
<dbReference type="InterPro" id="IPR002088">
    <property type="entry name" value="Prenyl_trans_a"/>
</dbReference>
<evidence type="ECO:0000256" key="5">
    <source>
        <dbReference type="ARBA" id="ARBA00022679"/>
    </source>
</evidence>
<dbReference type="GeneID" id="59349790"/>
<keyword evidence="4 9" id="KW-0637">Prenyltransferase</keyword>
<evidence type="ECO:0000256" key="3">
    <source>
        <dbReference type="ARBA" id="ARBA00014772"/>
    </source>
</evidence>
<evidence type="ECO:0000256" key="1">
    <source>
        <dbReference type="ARBA" id="ARBA00006734"/>
    </source>
</evidence>
<dbReference type="GO" id="GO:0004663">
    <property type="term" value="F:Rab geranylgeranyltransferase activity"/>
    <property type="evidence" value="ECO:0007669"/>
    <property type="project" value="UniProtKB-UniRule"/>
</dbReference>
<comment type="catalytic activity">
    <reaction evidence="8 9">
        <text>geranylgeranyl diphosphate + L-cysteinyl-[protein] = S-geranylgeranyl-L-cysteinyl-[protein] + diphosphate</text>
        <dbReference type="Rhea" id="RHEA:21240"/>
        <dbReference type="Rhea" id="RHEA-COMP:10131"/>
        <dbReference type="Rhea" id="RHEA-COMP:11537"/>
        <dbReference type="ChEBI" id="CHEBI:29950"/>
        <dbReference type="ChEBI" id="CHEBI:33019"/>
        <dbReference type="ChEBI" id="CHEBI:57533"/>
        <dbReference type="ChEBI" id="CHEBI:86021"/>
        <dbReference type="EC" id="2.5.1.60"/>
    </reaction>
</comment>
<dbReference type="GO" id="GO:0005968">
    <property type="term" value="C:Rab-protein geranylgeranyltransferase complex"/>
    <property type="evidence" value="ECO:0007669"/>
    <property type="project" value="TreeGrafter"/>
</dbReference>
<sequence length="335" mass="39421">MHGVKRVKQTPEALAAKKVKEQAKITEYLALSDDVLAKKAAKDWSRDALESTTRILQINPEFYTVWNYRRNILLRGIFPESSPSAINDLLTEDLNMTTAALRLHPKVYWIWNHRRWCLENVPNGPGTDEEGDIDGWRKTNWDREMFVVDKMLDADSRNFHAWSYRRYVLAGMPVRRPETTELAYTTRKIEANFSNFSAWHQRTKLLTSLWASGRLDYAKSKEDEFELVRNAMFTDPNDQSVWIYHRWLMGEGDDHTVLEREIGVIQELLDEQPDSKWCMESQVYYKRILLRKHATTIDVDRVREECKHLLGELRKLDPARKERYAEIDKLLSSSV</sequence>
<keyword evidence="6" id="KW-0677">Repeat</keyword>
<proteinExistence type="inferred from homology"/>
<comment type="caution">
    <text evidence="10">The sequence shown here is derived from an EMBL/GenBank/DDBJ whole genome shotgun (WGS) entry which is preliminary data.</text>
</comment>
<comment type="function">
    <text evidence="9">Catalyzes the transfer of a geranyl-geranyl moiety from geranyl-geranyl pyrophosphate to cysteines occuring in specific C-terminal amino acid sequences.</text>
</comment>
<dbReference type="SUPFAM" id="SSF48439">
    <property type="entry name" value="Protein prenylyltransferase"/>
    <property type="match status" value="1"/>
</dbReference>
<keyword evidence="5 9" id="KW-0808">Transferase</keyword>
<evidence type="ECO:0000256" key="6">
    <source>
        <dbReference type="ARBA" id="ARBA00022737"/>
    </source>
</evidence>
<accession>A0A8H6SAR1</accession>
<evidence type="ECO:0000256" key="8">
    <source>
        <dbReference type="ARBA" id="ARBA00047658"/>
    </source>
</evidence>
<dbReference type="OrthoDB" id="1658at2759"/>
<dbReference type="EC" id="2.5.1.60" evidence="2 9"/>
<evidence type="ECO:0000256" key="9">
    <source>
        <dbReference type="RuleBase" id="RU367120"/>
    </source>
</evidence>
<dbReference type="RefSeq" id="XP_037216668.1">
    <property type="nucleotide sequence ID" value="XM_037367274.1"/>
</dbReference>
<dbReference type="FunFam" id="1.25.40.120:FF:000035">
    <property type="entry name" value="Geranylgeranyl transferase type-2 subunit alpha"/>
    <property type="match status" value="1"/>
</dbReference>
<organism evidence="10 11">
    <name type="scientific">Mycena indigotica</name>
    <dbReference type="NCBI Taxonomy" id="2126181"/>
    <lineage>
        <taxon>Eukaryota</taxon>
        <taxon>Fungi</taxon>
        <taxon>Dikarya</taxon>
        <taxon>Basidiomycota</taxon>
        <taxon>Agaricomycotina</taxon>
        <taxon>Agaricomycetes</taxon>
        <taxon>Agaricomycetidae</taxon>
        <taxon>Agaricales</taxon>
        <taxon>Marasmiineae</taxon>
        <taxon>Mycenaceae</taxon>
        <taxon>Mycena</taxon>
    </lineage>
</organism>
<dbReference type="GO" id="GO:0097354">
    <property type="term" value="P:prenylation"/>
    <property type="evidence" value="ECO:0007669"/>
    <property type="project" value="UniProtKB-UniRule"/>
</dbReference>
<evidence type="ECO:0000256" key="2">
    <source>
        <dbReference type="ARBA" id="ARBA00012656"/>
    </source>
</evidence>
<dbReference type="PROSITE" id="PS51147">
    <property type="entry name" value="PFTA"/>
    <property type="match status" value="5"/>
</dbReference>
<dbReference type="Proteomes" id="UP000636479">
    <property type="component" value="Unassembled WGS sequence"/>
</dbReference>
<comment type="similarity">
    <text evidence="1 9">Belongs to the protein prenyltransferase subunit alpha family.</text>
</comment>
<dbReference type="PANTHER" id="PTHR11129:SF2">
    <property type="entry name" value="GERANYLGERANYL TRANSFERASE TYPE-2 SUBUNIT ALPHA"/>
    <property type="match status" value="1"/>
</dbReference>
<dbReference type="EMBL" id="JACAZF010000009">
    <property type="protein sequence ID" value="KAF7295305.1"/>
    <property type="molecule type" value="Genomic_DNA"/>
</dbReference>
<gene>
    <name evidence="10" type="ORF">MIND_01069800</name>
</gene>
<evidence type="ECO:0000256" key="4">
    <source>
        <dbReference type="ARBA" id="ARBA00022602"/>
    </source>
</evidence>
<dbReference type="AlphaFoldDB" id="A0A8H6SAR1"/>
<evidence type="ECO:0000313" key="10">
    <source>
        <dbReference type="EMBL" id="KAF7295305.1"/>
    </source>
</evidence>
<dbReference type="PANTHER" id="PTHR11129">
    <property type="entry name" value="PROTEIN FARNESYLTRANSFERASE ALPHA SUBUNIT/RAB GERANYLGERANYL TRANSFERASE ALPHA SUBUNIT"/>
    <property type="match status" value="1"/>
</dbReference>
<dbReference type="Pfam" id="PF01239">
    <property type="entry name" value="PPTA"/>
    <property type="match status" value="5"/>
</dbReference>
<evidence type="ECO:0000256" key="7">
    <source>
        <dbReference type="ARBA" id="ARBA00031267"/>
    </source>
</evidence>
<evidence type="ECO:0000313" key="11">
    <source>
        <dbReference type="Proteomes" id="UP000636479"/>
    </source>
</evidence>
<name>A0A8H6SAR1_9AGAR</name>